<evidence type="ECO:0000313" key="2">
    <source>
        <dbReference type="EMBL" id="KAK7939945.1"/>
    </source>
</evidence>
<comment type="caution">
    <text evidence="2">The sequence shown here is derived from an EMBL/GenBank/DDBJ whole genome shotgun (WGS) entry which is preliminary data.</text>
</comment>
<name>A0AAW0PXS3_9GOBI</name>
<reference evidence="3" key="1">
    <citation type="submission" date="2024-04" db="EMBL/GenBank/DDBJ databases">
        <title>Salinicola lusitanus LLJ914,a marine bacterium isolated from the Okinawa Trough.</title>
        <authorList>
            <person name="Li J."/>
        </authorList>
    </citation>
    <scope>NUCLEOTIDE SEQUENCE [LARGE SCALE GENOMIC DNA]</scope>
</reference>
<accession>A0AAW0PXS3</accession>
<organism evidence="2 3">
    <name type="scientific">Mugilogobius chulae</name>
    <name type="common">yellowstripe goby</name>
    <dbReference type="NCBI Taxonomy" id="88201"/>
    <lineage>
        <taxon>Eukaryota</taxon>
        <taxon>Metazoa</taxon>
        <taxon>Chordata</taxon>
        <taxon>Craniata</taxon>
        <taxon>Vertebrata</taxon>
        <taxon>Euteleostomi</taxon>
        <taxon>Actinopterygii</taxon>
        <taxon>Neopterygii</taxon>
        <taxon>Teleostei</taxon>
        <taxon>Neoteleostei</taxon>
        <taxon>Acanthomorphata</taxon>
        <taxon>Gobiaria</taxon>
        <taxon>Gobiiformes</taxon>
        <taxon>Gobioidei</taxon>
        <taxon>Gobiidae</taxon>
        <taxon>Gobionellinae</taxon>
        <taxon>Mugilogobius</taxon>
    </lineage>
</organism>
<dbReference type="Proteomes" id="UP001460270">
    <property type="component" value="Unassembled WGS sequence"/>
</dbReference>
<gene>
    <name evidence="2" type="ORF">WMY93_003271</name>
</gene>
<sequence>MSPWRSCSSDSVTSKEVQFEPLKMAKSSTVLMTFKNNRVDSPAPTAAGQRSDQRSESRNFSRGRSRQKHG</sequence>
<dbReference type="AlphaFoldDB" id="A0AAW0PXS3"/>
<feature type="region of interest" description="Disordered" evidence="1">
    <location>
        <begin position="35"/>
        <end position="70"/>
    </location>
</feature>
<protein>
    <submittedName>
        <fullName evidence="2">Uncharacterized protein</fullName>
    </submittedName>
</protein>
<dbReference type="EMBL" id="JBBPFD010000002">
    <property type="protein sequence ID" value="KAK7939945.1"/>
    <property type="molecule type" value="Genomic_DNA"/>
</dbReference>
<feature type="compositionally biased region" description="Basic residues" evidence="1">
    <location>
        <begin position="61"/>
        <end position="70"/>
    </location>
</feature>
<evidence type="ECO:0000256" key="1">
    <source>
        <dbReference type="SAM" id="MobiDB-lite"/>
    </source>
</evidence>
<evidence type="ECO:0000313" key="3">
    <source>
        <dbReference type="Proteomes" id="UP001460270"/>
    </source>
</evidence>
<keyword evidence="3" id="KW-1185">Reference proteome</keyword>
<proteinExistence type="predicted"/>